<dbReference type="AlphaFoldDB" id="A0A9E2KD81"/>
<evidence type="ECO:0000313" key="2">
    <source>
        <dbReference type="Proteomes" id="UP000824229"/>
    </source>
</evidence>
<dbReference type="Proteomes" id="UP000824229">
    <property type="component" value="Unassembled WGS sequence"/>
</dbReference>
<name>A0A9E2KD81_9FIRM</name>
<protein>
    <submittedName>
        <fullName evidence="1">Homoserine dehydrogenase</fullName>
    </submittedName>
</protein>
<dbReference type="EMBL" id="JAHLFQ010000227">
    <property type="protein sequence ID" value="MBU3805015.1"/>
    <property type="molecule type" value="Genomic_DNA"/>
</dbReference>
<organism evidence="1 2">
    <name type="scientific">Candidatus Cellulosilyticum pullistercoris</name>
    <dbReference type="NCBI Taxonomy" id="2838521"/>
    <lineage>
        <taxon>Bacteria</taxon>
        <taxon>Bacillati</taxon>
        <taxon>Bacillota</taxon>
        <taxon>Clostridia</taxon>
        <taxon>Lachnospirales</taxon>
        <taxon>Cellulosilyticaceae</taxon>
        <taxon>Cellulosilyticum</taxon>
    </lineage>
</organism>
<reference evidence="1" key="2">
    <citation type="submission" date="2021-04" db="EMBL/GenBank/DDBJ databases">
        <authorList>
            <person name="Gilroy R."/>
        </authorList>
    </citation>
    <scope>NUCLEOTIDE SEQUENCE</scope>
    <source>
        <strain evidence="1">B5-657</strain>
    </source>
</reference>
<feature type="non-terminal residue" evidence="1">
    <location>
        <position position="1"/>
    </location>
</feature>
<comment type="caution">
    <text evidence="1">The sequence shown here is derived from an EMBL/GenBank/DDBJ whole genome shotgun (WGS) entry which is preliminary data.</text>
</comment>
<gene>
    <name evidence="1" type="ORF">H9872_09710</name>
</gene>
<accession>A0A9E2KD81</accession>
<sequence>AKEEVRVGYFVRIKADDEEVEEKVRAVFGEVEVIDGLDSEYAFITKVMKERQFAEKMNDLGEVQIISTIRIQE</sequence>
<proteinExistence type="predicted"/>
<evidence type="ECO:0000313" key="1">
    <source>
        <dbReference type="EMBL" id="MBU3805015.1"/>
    </source>
</evidence>
<reference evidence="1" key="1">
    <citation type="journal article" date="2021" name="PeerJ">
        <title>Extensive microbial diversity within the chicken gut microbiome revealed by metagenomics and culture.</title>
        <authorList>
            <person name="Gilroy R."/>
            <person name="Ravi A."/>
            <person name="Getino M."/>
            <person name="Pursley I."/>
            <person name="Horton D.L."/>
            <person name="Alikhan N.F."/>
            <person name="Baker D."/>
            <person name="Gharbi K."/>
            <person name="Hall N."/>
            <person name="Watson M."/>
            <person name="Adriaenssens E.M."/>
            <person name="Foster-Nyarko E."/>
            <person name="Jarju S."/>
            <person name="Secka A."/>
            <person name="Antonio M."/>
            <person name="Oren A."/>
            <person name="Chaudhuri R.R."/>
            <person name="La Ragione R."/>
            <person name="Hildebrand F."/>
            <person name="Pallen M.J."/>
        </authorList>
    </citation>
    <scope>NUCLEOTIDE SEQUENCE</scope>
    <source>
        <strain evidence="1">B5-657</strain>
    </source>
</reference>